<dbReference type="SMART" id="SM00710">
    <property type="entry name" value="PbH1"/>
    <property type="match status" value="41"/>
</dbReference>
<dbReference type="Gene3D" id="2.60.40.10">
    <property type="entry name" value="Immunoglobulins"/>
    <property type="match status" value="10"/>
</dbReference>
<evidence type="ECO:0000256" key="3">
    <source>
        <dbReference type="ARBA" id="ARBA00004613"/>
    </source>
</evidence>
<dbReference type="InterPro" id="IPR003343">
    <property type="entry name" value="Big_2"/>
</dbReference>
<evidence type="ECO:0000256" key="4">
    <source>
        <dbReference type="ARBA" id="ARBA00022525"/>
    </source>
</evidence>
<dbReference type="InterPro" id="IPR006626">
    <property type="entry name" value="PbH1"/>
</dbReference>
<dbReference type="SMART" id="SM00635">
    <property type="entry name" value="BID_2"/>
    <property type="match status" value="5"/>
</dbReference>
<dbReference type="InterPro" id="IPR003368">
    <property type="entry name" value="POMP_repeat"/>
</dbReference>
<feature type="transmembrane region" description="Helical" evidence="8">
    <location>
        <begin position="6109"/>
        <end position="6126"/>
    </location>
</feature>
<evidence type="ECO:0000256" key="8">
    <source>
        <dbReference type="SAM" id="Phobius"/>
    </source>
</evidence>
<evidence type="ECO:0000256" key="2">
    <source>
        <dbReference type="ARBA" id="ARBA00004442"/>
    </source>
</evidence>
<dbReference type="PROSITE" id="PS50194">
    <property type="entry name" value="FILAMIN_REPEAT"/>
    <property type="match status" value="1"/>
</dbReference>
<feature type="domain" description="BIG2" evidence="9">
    <location>
        <begin position="4249"/>
        <end position="4323"/>
    </location>
</feature>
<feature type="domain" description="BIG2" evidence="9">
    <location>
        <begin position="5279"/>
        <end position="5353"/>
    </location>
</feature>
<feature type="domain" description="BIG2" evidence="9">
    <location>
        <begin position="3563"/>
        <end position="3639"/>
    </location>
</feature>
<name>A0A1G5W2Z1_9EURY</name>
<dbReference type="InterPro" id="IPR013783">
    <property type="entry name" value="Ig-like_fold"/>
</dbReference>
<dbReference type="InterPro" id="IPR012334">
    <property type="entry name" value="Pectin_lyas_fold"/>
</dbReference>
<dbReference type="PANTHER" id="PTHR11319:SF35">
    <property type="entry name" value="OUTER MEMBRANE PROTEIN PMPC-RELATED"/>
    <property type="match status" value="1"/>
</dbReference>
<feature type="domain" description="BIG2" evidence="9">
    <location>
        <begin position="3904"/>
        <end position="3980"/>
    </location>
</feature>
<keyword evidence="5" id="KW-0732">Signal</keyword>
<evidence type="ECO:0000313" key="10">
    <source>
        <dbReference type="EMBL" id="SDA52334.1"/>
    </source>
</evidence>
<keyword evidence="7" id="KW-0998">Cell outer membrane</keyword>
<evidence type="ECO:0000259" key="9">
    <source>
        <dbReference type="SMART" id="SM00635"/>
    </source>
</evidence>
<dbReference type="Proteomes" id="UP000323439">
    <property type="component" value="Unassembled WGS sequence"/>
</dbReference>
<dbReference type="EMBL" id="FMXB01000007">
    <property type="protein sequence ID" value="SDA52334.1"/>
    <property type="molecule type" value="Genomic_DNA"/>
</dbReference>
<proteinExistence type="predicted"/>
<evidence type="ECO:0000256" key="5">
    <source>
        <dbReference type="ARBA" id="ARBA00022729"/>
    </source>
</evidence>
<accession>A0A1G5W2Z1</accession>
<evidence type="ECO:0000313" key="11">
    <source>
        <dbReference type="Proteomes" id="UP000323439"/>
    </source>
</evidence>
<keyword evidence="6 8" id="KW-0472">Membrane</keyword>
<keyword evidence="8" id="KW-1133">Transmembrane helix</keyword>
<dbReference type="PANTHER" id="PTHR11319">
    <property type="entry name" value="G PROTEIN-COUPLED RECEPTOR-RELATED"/>
    <property type="match status" value="1"/>
</dbReference>
<dbReference type="Gene3D" id="2.160.20.10">
    <property type="entry name" value="Single-stranded right-handed beta-helix, Pectin lyase-like"/>
    <property type="match status" value="1"/>
</dbReference>
<dbReference type="InterPro" id="IPR011050">
    <property type="entry name" value="Pectin_lyase_fold/virulence"/>
</dbReference>
<dbReference type="InterPro" id="IPR017868">
    <property type="entry name" value="Filamin/ABP280_repeat-like"/>
</dbReference>
<reference evidence="10 11" key="1">
    <citation type="submission" date="2016-10" db="EMBL/GenBank/DDBJ databases">
        <authorList>
            <person name="Varghese N."/>
            <person name="Submissions S."/>
        </authorList>
    </citation>
    <scope>NUCLEOTIDE SEQUENCE [LARGE SCALE GENOMIC DNA]</scope>
    <source>
        <strain evidence="10 11">DSM 16643</strain>
    </source>
</reference>
<dbReference type="GO" id="GO:0005576">
    <property type="term" value="C:extracellular region"/>
    <property type="evidence" value="ECO:0007669"/>
    <property type="project" value="UniProtKB-SubCell"/>
</dbReference>
<dbReference type="NCBIfam" id="TIGR01376">
    <property type="entry name" value="POMP_repeat"/>
    <property type="match status" value="1"/>
</dbReference>
<gene>
    <name evidence="10" type="ORF">SAMN02910315_01100</name>
</gene>
<evidence type="ECO:0000256" key="1">
    <source>
        <dbReference type="ARBA" id="ARBA00004196"/>
    </source>
</evidence>
<feature type="domain" description="BIG2" evidence="9">
    <location>
        <begin position="4935"/>
        <end position="5009"/>
    </location>
</feature>
<comment type="subcellular location">
    <subcellularLocation>
        <location evidence="1">Cell envelope</location>
    </subcellularLocation>
    <subcellularLocation>
        <location evidence="2">Cell outer membrane</location>
    </subcellularLocation>
    <subcellularLocation>
        <location evidence="3">Secreted</location>
    </subcellularLocation>
</comment>
<sequence length="6131" mass="655251">MFSSSNILEGCTGDGNGGALYIAGDNAIISADFRFNNATGNASGNDTGKGGSLYVAGNNVTITESTFFTTCARDDGGALYITGQNGKLSNSTFTNNFAGDDGGAIYWEGSNGTIYNITCNDNRAISSTGSSNGGTICITGSNVTVDKSSFNKTHALISGGAIFATGNNVTISDTSFANCNVSMEIADTGKTYVNGGGAIYVLGNSSNIINCTFENTNGREGGALYIQGNNVTIENITSTSTNAKNGGSIYVSGQNAMILDSNITQAHATSDGGGLNIVGNHVEVINCTVEDCTSGSKTELGNGAGIYISGNGVDIEDSRFKNCVAPFEDLDAEKGSQGGAIYVAGNDVEIINDTIEECLAYQAGGVYILGNNALINMSSFTSNNGSDDGGALYVAGQNGSVYNSNFTHNIAGDDGGAIYWTGSNGFMYNITCNDNKAISSTGNSNGGTICLTGSNITIDKSSFNKTYALISGGAVFITGNYINITDTTFTNCNVSMDIEETHKDYVNGGGAIYVLGNNTYLLNCSFENNNAREGGSIYIQGNDVKMDRLKATDNYAKNGGTIYVAGENANMTNSNITQSHSEYGGAIYIEGDFAYIFMSDFTNNNASGKGITSCGGAIYIRGANTNILRSYFLNDTAIGGDGGSIYIGGYNANIEKSNFKNSNAYDGEGGAIFVAGNLAHVHDSTFNQTQAGDGGAIYIGGFRTGEDAKILNCTITNSIATEDGGAIYIAGQNALISVDVSDTKAAGLKNNTGYGGAIYVGGDDANITVSSFNNCSAGVNASGGAIYVEGDYANIEKSTFNNTYAKDGELASGGAIAIEGNMAVVSDSNFTECFAYNGGVLFVEGRRATLLNSNVSDCYAYSYGGAIYILDGEKTRIEASNFDNCTSITTEGGAIFIDGDFTVVLNSNFTNCNASSKDGLGGGIYILGEETSIQNATFDRCTSVDGGAIYIEGNDAHISDSNFIGNVLVNYTDDDNYGGAIYINGERTVISTSTFENHSAYTGGSVYINGTDTTILDSDINNSTAEYGGAVFIQGLNAKIKGGDISNCSCKYDGGAIYVNGTNAEISADFVNCNASSITTPDIKGNGGAIYVNGTNTNVHDSTFLNCTAMNGGYGGAIYIEGVDTTVQTSRFENTKTSDEGKGGAIYIEGSRATVTTSEFINTHSREGGAIYIEGINTTVTDTVFTETNVGTASYWGDSSYSGGATDYTAPIAGNGGAIYIWGPNTYIKNATIDSSYATQRGGAIYVEGHDAKISANIHESHAGLTDTSTNFNVNNPDYKVDVQEIRNMLNDMVSTYAVNVTIYNDNLSTIKNNAKSARDDQNNKVDNILNNKNVFNQAVFDAVLANVLEINTTLSYLESESPLIYDSLIGYYNNIYADLIEINTSRDWNEFNGHIRNDIRNNLTAIIKFVDYCNELGGDLGRGSNDAKYLQNNDKTYAAVNSRLVKLQDYYEEFKGDINNLIGYNSGFNYLVDYNEAFGIQVNKTYDSVNALHDQGIKGEGGAIYVNGTNTLIYDSIMSKTHADNNGDGGAVFVAGVNTTVRDSSFDESKATDGGAVYVTGSETSIMNSNFTNTISTNNGGGIYVAGHNTYISGDSFDKSKAQGTDATDGGGAMYIVGDGTYVSDSNFTLSDSSRYGGAIYIAGKNTDILRSNFIQNHASSPGGAVYIQSNLGLNTTVDDCYFFDNSAGGSGGALHVSGTNTTVNNTVFIKNHGVSWGGAIYINGINATVQYTNLSENTASSNGGAIYWQGGHGGDSIIGCIIFNNSATSYDSALGGGVFWSVGNDVTPGGLVKDTIFDSNYAGKHGGGMDWYRTVNSTMENCTFINNVAGKDGGGFYCGDTSAFEVSTNLTLINSKFINNTANYAGGGASIQMRSSHIVNCLFDDNIAYFGGSIVIKDSKTTYNEIINCTFINSTASTTFINSTVQSIIDHYKDLDEFCKGKGGAIFARDNYISVINSTFIDGNAKYGGAIFWDGGENYQSTDPSKKTGTLGIGGVINNSTFIGNNATQGGAVMWTSPDGIIANSTFRGNNASEGGAVYWKGGVEYIAYAWNYKDTFAIHGNNGKVVNSEFSENTATKGGAIYWTAEKGNVSNSVFTDNYAELGGAIYWQNITETANTGNRAIYYKTASTGRNGVVENSTFFANKANYDTGKGGAIYWNTSSSNITDTTFLNNTASNGGAIYWVNGTKVDNSTFRFNKAHTGSAMYFDSSMKEMDIIDSSFLENRADSNRFEDFKVENITNGASTTGVRVSAYFIGNDNIINAMYNNGGEVYFTNVDYLGVDGTPAPVINNTGNSRVTPVKISTVPPNSNTFYQTDYEKGQIVKIVMYDLNGLVYDGTLITDDYGKVSLEQSGLDDSVKMKMEHPADDYYTYLGINHNIQMVFIDIETADIECLDDEIINLTVYPQNKSETRAPTRNLTVKVIGDNGLTYEVNVTLTPVENTNRSIAQVTVPKCPTGYYSVMVHYYGDDYYIEHDNSSSFRARGTDPTIVIDTEDIWVGQMEIINITVDPTKKVTGNVSVYIDSVYFGDLPLVNGTIQIRDNTFPVGRHNVIGIYNGDEHFKLVRNTSSFLVKKYTPYFVIHAQDILVDQTEFIWIELPKNATGFVYLKVNGEPYYINLTAGERNITLPAFAHDGIYDVWGNYSGDGYWNSVINTTQFRVSKHNITLNITDVVKIYGESEKANITFNVTDATGNVTIKINGTLKVYENVTIVGGKATVDISGLDPGNYTMEVIYLGDRKYNGNTTSGKLTVKRAKIPIYVDTYNIYYGEKEHIIAHVNTTGSVTFRLNGTVIGDDSLARGVAEYDTRNDLLPGIYTVNATFSGNKYYEPGWNISTYEVYKLNRTIVLNVYDIIYGNLEELRVFVNATGNVTIKVNGTEKTIVLDVEQYGAIDRGKASWILEGLDVGTYPVEVTYNGNNIYNPNSTSGVFRVIPLNTTLDVRVHDIYVWDSEYLNVTVKDLQGKVIKDAPGNITITVNGVTYSEKLYNGVARFVIPGLSVGYKDVWAFYDGDKNHVGNRSDASFVVKQRVPPVSVEGEDIKVGQVETIHVKIPANATGFVIITGNFSKNGIYVANFENGMADIPVYNLANGTYSVHIKYYGDALDNYTTAEASDTFTVSKNNTPINIEVEDIFYKEIANITVSVDNDATGLITVKVVNGSGVVKEATLPIMNGKVNLLVDNLAVDTYTVYANYSGNYKYNVNQTSKAFKVKKIAPVITIDSVETNSIRNATVVVHITPGTTGNVTITVNNKQYSSKIENGVATFVIDQLNSGNYTVYADYPGDRNFTDAHTHKDNAVNIFRYSCYVMNVTAEDTKVDLNTTIIVNVPCDAVGEVAIYINGSFIANVPVDNGVAKLNVTKSIYGKYVVNATFMDGKYANKTVTTNYHVFKWDTPMIINVTDIYVGDIETIVVSVPDDIKNNVTIEIDGKTYSGKVINGNATFKVANLTYGNKTVTSIYGGNYKYLFNATTNNFTVYKRPSTLIVNTTEIHVDDVAIINVTVPQNATGYVIVSVNGTNYTVNLTGGKGSLSVPGLDSGIYNINATYLGDEQYLSSVNSTTLKVSKVPSTVSAHADNITVGEKAIIEIIVPADATGNVTVTLDHKDYNVSVGGGKGILVVPGLKVGNYTVDVKYLGDRKYEDSSNATKFSVNKIKTDMEVIDNGNGTVTIVIPGNATGNVTVVVENKTFNGTVVNGCRLLTNVTPGVHNITVIYSGDENHTSEIINATVTVPRFFTPIKVYVADIYVGDVALINVTVPVNATGKIRIEIDGKEYFYPIETGIARFAVENLTAGVKTVYVSYRTDGNYSSNSTSGNFTVKKHIPVVTVDTTDINVGDIAVINVTAPVDVTKPLVVNVNNVDYSVNVTNGIGQLNVSGLDSGKYNVTVKYLGDDKYLTGSNDTSFTVSKVPSTVSAHADNITVGEKAIIEIIVPADATGNVTVTLDHKDYNVSVGGGKGILVVPGLKVGNYTVDVKYLGDRKYEDSSNATKFSVNKIKTDMEVIDNGNGTVTIVIPGNATGNVTVVVENKTFNGTVVNGTVTINLTNVTPGVHNITVIYSGDENHTSEIINATVTVPRFFTPISVNVTDIYVGDIAKINVTVPVNATGKIRIEIDGKEYYEDIIGGIARFNIANLTAGVKTVYASYRTDVNYSSNSTSAKFMVFKYLPVITINASDITVGEVEYINVTAPADVTRPVIVSIGGVDYSVNVTNGIGHLNISDLGGGKYNATVKYLGDDKYLAANNTTSFTVSKLPSTVSAHADNITVGEKAIIEIYVLADATGNVTVTLDHKDYNVPVAGGRGTLIVPGLKVGNYTVDVKYLGDRKYEESNNATKFSVNKINTQMEVIDNGNGTVTIVIPGNATGNVTVKVENKTFNGTVVNGTVTINLTNVTPGVHNITVIYSGDDNHTSDIINATVTVPRFFTPISVNVTDIYVGDIAKINVTVPANATGKIRIEINGKEYYEDIIGGVARFNIANLTAGVKTVYVSYKTDGNYSSNSTSANFTVFKYLPVITVSAINITVGELEIINVTAPADVTRPVIVSIGGVDYSVNITNGIGQLEVHDLGGGNYNVTAKYYGDDKYLDASNKTSCVVYKLPSTVSAHADNITVGEKAIIEISVLDDATGNVTVTLGGKDYNVTVGEGKGILVVPGLKVGNYTVEVKYLGDRRYDESSNTTKFSVNKMSGGMEVIDNGNGTVTIIIPGNATGNVTVIVENKTFNGTVVNGTVTIELTNVTPGVHNITVIYSGDDTHESEIVNTTVTIPLILTPIKVYVENIYVGDIAKINVTVPVNATGKIRIEIDGKDYYSDIDGGVARFRVENLTAGIKTVAVSYAGDRNFTRNFTTANFTVFKHKLTVTVDAGDIIVGDVALINVTAPIDVTRPVVVNVAGVDYAVNITNGIGHLSVYYLGGGEYVVTAKYLGDDKYLTANDTARFKVSKIPSTVSVTAENITFGEKEVIQITVPADATGNVTVTVDGKDYNVSVSEGKGILVVSGLKVDNYTVEVKYLGDRKYEESNNATAFTVKKLTTDEVIVIDNGNGTVTVIVPGNSTGNITIEVENKTFNGTLVNGTVTIELTNVTPGEHNITVIYSGDENHSNATVNATVTIPKLITPIKVYVGDIYVGDIARINVTVPDGAIGRIRIEIDAKEYFAPIENGVARFAVENLTAGGKTVYVSYVGDNNYTGNHTSGNFTVLKYTPVITVTASDIIVGDVSLINVTAPADVTRPVVVNVGGVDYAVNITGGIGHLNITGLDGGEYDVTARYLGDDKYVAANDTASFKVSKVPSTVSVTAENITFGEKEVIQITVPSDATGNVTVTVGGKDYNVSVSEGKGVLVVTGLKVGNYTVEVKYPGDRRYEESENSTAFIVKKLSADDIKVIDNGNGTVTVVVPGNATGNITIKIGNQTFNGTVVNGTAVIELTNVTPGEHNITVIYGGDEIYSNSTVNGTVTIPRLTTPIKVYVEDIYVGDIARINVTVPAGASGEIRIEINGKEYFAPIENGVARFNVENLTYGVKTVAVTYGGDESYVANFTTGNFTVYKRNSAVSAEVESVIVGEIVTIKVKVPTDATGQVLVDIDGVSQYYVNVTGGEGFVDVPYIPSGIYDVNLTYIGDDKYLSSTNKTVFDVNKVKPFVIPIAHDIIVGENEVIKLIVPSDATGNVTVVIDGQEYVFDLNEGTLGAYYKEGEKYIVAVSGGNGELVIEGLPVGEYVVSVRYNGDHKYTTADNTTTFKVRDSSDLDIIDLGNGTVVVKVPGNASGNITIVVENQTYTAPVINGTAIVDLTNVTPGEHNITVIYSGDDTHDPSVENATVNIPKLYCPIDVETENIHVGDVEVVKVTVPKDATGTITIEIDGKEYTKPVKDGKAVFEVEGLEFGNKTVAVKYSGDERYRDNYTTGQFEVNKLPTTITAKAHDIYVGTDEIIDAKVLPEDATGKVLVDINGVGYYGNITENGIAGILIPELPSGEYTAIVTYEGDHKYFPSTTTVKFTVTKLKTPINAAGDEIEEGESATVIVKVPEDATGTITIVVDGKKYTEEVENGKAVFKVPGLVKGDWDVDASYSGDKKYEANDTITDILVYRYEPVPGGNGTTNETNNTHPDNASVSEKGISLADYPTGNPILVLLLILITLGVTRRFKR</sequence>
<dbReference type="SUPFAM" id="SSF51126">
    <property type="entry name" value="Pectin lyase-like"/>
    <property type="match status" value="9"/>
</dbReference>
<keyword evidence="11" id="KW-1185">Reference proteome</keyword>
<evidence type="ECO:0000256" key="6">
    <source>
        <dbReference type="ARBA" id="ARBA00023136"/>
    </source>
</evidence>
<keyword evidence="4" id="KW-0964">Secreted</keyword>
<organism evidence="10 11">
    <name type="scientific">Methanobrevibacter millerae</name>
    <dbReference type="NCBI Taxonomy" id="230361"/>
    <lineage>
        <taxon>Archaea</taxon>
        <taxon>Methanobacteriati</taxon>
        <taxon>Methanobacteriota</taxon>
        <taxon>Methanomada group</taxon>
        <taxon>Methanobacteria</taxon>
        <taxon>Methanobacteriales</taxon>
        <taxon>Methanobacteriaceae</taxon>
        <taxon>Methanobrevibacter</taxon>
    </lineage>
</organism>
<keyword evidence="8" id="KW-0812">Transmembrane</keyword>
<evidence type="ECO:0000256" key="7">
    <source>
        <dbReference type="ARBA" id="ARBA00023237"/>
    </source>
</evidence>
<protein>
    <submittedName>
        <fullName evidence="10">Polymorphic outer membrane protein repeat-containing protein</fullName>
    </submittedName>
</protein>